<dbReference type="InterPro" id="IPR053347">
    <property type="entry name" value="Axonemal_MT_stabilizer"/>
</dbReference>
<evidence type="ECO:0000313" key="1">
    <source>
        <dbReference type="EMBL" id="CAG4996651.1"/>
    </source>
</evidence>
<sequence length="185" mass="22017">MNTTYEGFERYLDPYLTTSRLYLRPYTAEQLKKISNSKDVVTYYILADVPWVWSRKPKHDEWTLRQRRPQSTFDREKFKGDFREIRTHNKLQWVPGSFRTEVKDNYALFVPKINDQLDTYEDDVITGYLRAVAKLKTNTQFEYSSINRNYSSENSQIGSTKPICSVFEQCANKSKRLERKIANIK</sequence>
<dbReference type="PANTHER" id="PTHR37404:SF1">
    <property type="entry name" value="HCG1796489"/>
    <property type="match status" value="1"/>
</dbReference>
<dbReference type="Proteomes" id="UP000691718">
    <property type="component" value="Unassembled WGS sequence"/>
</dbReference>
<gene>
    <name evidence="1" type="ORF">PAPOLLO_LOCUS13042</name>
</gene>
<dbReference type="AlphaFoldDB" id="A0A8S3X723"/>
<reference evidence="1" key="1">
    <citation type="submission" date="2021-04" db="EMBL/GenBank/DDBJ databases">
        <authorList>
            <person name="Tunstrom K."/>
        </authorList>
    </citation>
    <scope>NUCLEOTIDE SEQUENCE</scope>
</reference>
<proteinExistence type="predicted"/>
<organism evidence="1 2">
    <name type="scientific">Parnassius apollo</name>
    <name type="common">Apollo butterfly</name>
    <name type="synonym">Papilio apollo</name>
    <dbReference type="NCBI Taxonomy" id="110799"/>
    <lineage>
        <taxon>Eukaryota</taxon>
        <taxon>Metazoa</taxon>
        <taxon>Ecdysozoa</taxon>
        <taxon>Arthropoda</taxon>
        <taxon>Hexapoda</taxon>
        <taxon>Insecta</taxon>
        <taxon>Pterygota</taxon>
        <taxon>Neoptera</taxon>
        <taxon>Endopterygota</taxon>
        <taxon>Lepidoptera</taxon>
        <taxon>Glossata</taxon>
        <taxon>Ditrysia</taxon>
        <taxon>Papilionoidea</taxon>
        <taxon>Papilionidae</taxon>
        <taxon>Parnassiinae</taxon>
        <taxon>Parnassini</taxon>
        <taxon>Parnassius</taxon>
        <taxon>Parnassius</taxon>
    </lineage>
</organism>
<dbReference type="EMBL" id="CAJQZP010000929">
    <property type="protein sequence ID" value="CAG4996651.1"/>
    <property type="molecule type" value="Genomic_DNA"/>
</dbReference>
<protein>
    <submittedName>
        <fullName evidence="1">(apollo) hypothetical protein</fullName>
    </submittedName>
</protein>
<dbReference type="PANTHER" id="PTHR37404">
    <property type="entry name" value="HCG1796489"/>
    <property type="match status" value="1"/>
</dbReference>
<evidence type="ECO:0000313" key="2">
    <source>
        <dbReference type="Proteomes" id="UP000691718"/>
    </source>
</evidence>
<keyword evidence="2" id="KW-1185">Reference proteome</keyword>
<comment type="caution">
    <text evidence="1">The sequence shown here is derived from an EMBL/GenBank/DDBJ whole genome shotgun (WGS) entry which is preliminary data.</text>
</comment>
<name>A0A8S3X723_PARAO</name>
<dbReference type="OrthoDB" id="958254at2759"/>
<accession>A0A8S3X723</accession>